<evidence type="ECO:0000256" key="1">
    <source>
        <dbReference type="SAM" id="Phobius"/>
    </source>
</evidence>
<keyword evidence="1" id="KW-1133">Transmembrane helix</keyword>
<keyword evidence="1" id="KW-0812">Transmembrane</keyword>
<accession>A0A914C8G3</accession>
<evidence type="ECO:0000313" key="2">
    <source>
        <dbReference type="Proteomes" id="UP000887540"/>
    </source>
</evidence>
<feature type="transmembrane region" description="Helical" evidence="1">
    <location>
        <begin position="20"/>
        <end position="37"/>
    </location>
</feature>
<sequence>MDLKEMLEDALDPVVRNPIIVKAVCLVLSLINLLCISAGEATFGVGISLFIGIFSLAVSCIIIGVVASDLQLTISNIKFFKYLKPNGEFKWSDIQYTYGLILASFNFIGILMNAALATNIHGRPYGVAAFFSCFLFLAFIIEALIALYEENVEDSERESLRPSNYSEV</sequence>
<keyword evidence="1" id="KW-0472">Membrane</keyword>
<keyword evidence="2" id="KW-1185">Reference proteome</keyword>
<organism evidence="2 3">
    <name type="scientific">Acrobeloides nanus</name>
    <dbReference type="NCBI Taxonomy" id="290746"/>
    <lineage>
        <taxon>Eukaryota</taxon>
        <taxon>Metazoa</taxon>
        <taxon>Ecdysozoa</taxon>
        <taxon>Nematoda</taxon>
        <taxon>Chromadorea</taxon>
        <taxon>Rhabditida</taxon>
        <taxon>Tylenchina</taxon>
        <taxon>Cephalobomorpha</taxon>
        <taxon>Cephaloboidea</taxon>
        <taxon>Cephalobidae</taxon>
        <taxon>Acrobeloides</taxon>
    </lineage>
</organism>
<evidence type="ECO:0000313" key="3">
    <source>
        <dbReference type="WBParaSite" id="ACRNAN_Path_536.g2029.t1"/>
    </source>
</evidence>
<feature type="transmembrane region" description="Helical" evidence="1">
    <location>
        <begin position="128"/>
        <end position="148"/>
    </location>
</feature>
<dbReference type="WBParaSite" id="ACRNAN_Path_536.g2029.t1">
    <property type="protein sequence ID" value="ACRNAN_Path_536.g2029.t1"/>
    <property type="gene ID" value="ACRNAN_Path_536.g2029"/>
</dbReference>
<feature type="transmembrane region" description="Helical" evidence="1">
    <location>
        <begin position="94"/>
        <end position="116"/>
    </location>
</feature>
<reference evidence="3" key="1">
    <citation type="submission" date="2022-11" db="UniProtKB">
        <authorList>
            <consortium name="WormBaseParasite"/>
        </authorList>
    </citation>
    <scope>IDENTIFICATION</scope>
</reference>
<feature type="transmembrane region" description="Helical" evidence="1">
    <location>
        <begin position="49"/>
        <end position="74"/>
    </location>
</feature>
<dbReference type="AlphaFoldDB" id="A0A914C8G3"/>
<proteinExistence type="predicted"/>
<name>A0A914C8G3_9BILA</name>
<protein>
    <submittedName>
        <fullName evidence="3">MARVEL domain-containing protein</fullName>
    </submittedName>
</protein>
<dbReference type="Proteomes" id="UP000887540">
    <property type="component" value="Unplaced"/>
</dbReference>